<evidence type="ECO:0000256" key="1">
    <source>
        <dbReference type="SAM" id="MobiDB-lite"/>
    </source>
</evidence>
<feature type="region of interest" description="Disordered" evidence="1">
    <location>
        <begin position="101"/>
        <end position="121"/>
    </location>
</feature>
<dbReference type="AlphaFoldDB" id="A0A8H7MG17"/>
<feature type="region of interest" description="Disordered" evidence="1">
    <location>
        <begin position="198"/>
        <end position="222"/>
    </location>
</feature>
<evidence type="ECO:0000313" key="3">
    <source>
        <dbReference type="Proteomes" id="UP000651452"/>
    </source>
</evidence>
<sequence>MPNQHCATHAPVRSSPLRERSANAGAGLFEFSMASQPNEKPLSQSQRSYKAIPAMQTRDAATKRRRELFFKRVQNNREDKRWESRGEQIQQLDFVTERKRWESRKAQEAPPEEQETDEDLWSDAMLPSSSYEMPQLKPEMSEADHILAQEEHELQQLIASMEQEQSQDIPQHYGSDDEDYDQIFIQCSADCDFGYHHQQQQQLPHAPHYENGGVDDMDMTDG</sequence>
<comment type="caution">
    <text evidence="2">The sequence shown here is derived from an EMBL/GenBank/DDBJ whole genome shotgun (WGS) entry which is preliminary data.</text>
</comment>
<dbReference type="Proteomes" id="UP000651452">
    <property type="component" value="Unassembled WGS sequence"/>
</dbReference>
<keyword evidence="3" id="KW-1185">Reference proteome</keyword>
<name>A0A8H7MG17_9PLEO</name>
<feature type="compositionally biased region" description="Acidic residues" evidence="1">
    <location>
        <begin position="110"/>
        <end position="121"/>
    </location>
</feature>
<reference evidence="2" key="2">
    <citation type="submission" date="2020-09" db="EMBL/GenBank/DDBJ databases">
        <title>Reference genome assembly for Australian Ascochyta lentis isolate Al4.</title>
        <authorList>
            <person name="Lee R.C."/>
            <person name="Farfan-Caceres L.M."/>
            <person name="Debler J.W."/>
            <person name="Williams A.H."/>
            <person name="Henares B.M."/>
        </authorList>
    </citation>
    <scope>NUCLEOTIDE SEQUENCE</scope>
    <source>
        <strain evidence="2">Al4</strain>
    </source>
</reference>
<reference evidence="2" key="1">
    <citation type="submission" date="2018-12" db="EMBL/GenBank/DDBJ databases">
        <authorList>
            <person name="Syme R.A."/>
            <person name="Farfan-Caceres L."/>
            <person name="Lichtenzveig J."/>
        </authorList>
    </citation>
    <scope>NUCLEOTIDE SEQUENCE</scope>
    <source>
        <strain evidence="2">Al4</strain>
    </source>
</reference>
<gene>
    <name evidence="2" type="ORF">EKO04_008331</name>
</gene>
<organism evidence="2 3">
    <name type="scientific">Ascochyta lentis</name>
    <dbReference type="NCBI Taxonomy" id="205686"/>
    <lineage>
        <taxon>Eukaryota</taxon>
        <taxon>Fungi</taxon>
        <taxon>Dikarya</taxon>
        <taxon>Ascomycota</taxon>
        <taxon>Pezizomycotina</taxon>
        <taxon>Dothideomycetes</taxon>
        <taxon>Pleosporomycetidae</taxon>
        <taxon>Pleosporales</taxon>
        <taxon>Pleosporineae</taxon>
        <taxon>Didymellaceae</taxon>
        <taxon>Ascochyta</taxon>
    </lineage>
</organism>
<dbReference type="EMBL" id="RZGK01000015">
    <property type="protein sequence ID" value="KAF9693668.1"/>
    <property type="molecule type" value="Genomic_DNA"/>
</dbReference>
<feature type="region of interest" description="Disordered" evidence="1">
    <location>
        <begin position="1"/>
        <end position="61"/>
    </location>
</feature>
<evidence type="ECO:0000313" key="2">
    <source>
        <dbReference type="EMBL" id="KAF9693668.1"/>
    </source>
</evidence>
<accession>A0A8H7MG17</accession>
<proteinExistence type="predicted"/>
<feature type="compositionally biased region" description="Polar residues" evidence="1">
    <location>
        <begin position="33"/>
        <end position="48"/>
    </location>
</feature>
<feature type="compositionally biased region" description="Acidic residues" evidence="1">
    <location>
        <begin position="213"/>
        <end position="222"/>
    </location>
</feature>
<protein>
    <submittedName>
        <fullName evidence="2">Uncharacterized protein</fullName>
    </submittedName>
</protein>
<dbReference type="OrthoDB" id="5279705at2759"/>